<dbReference type="eggNOG" id="COG1722">
    <property type="taxonomic scope" value="Bacteria"/>
</dbReference>
<dbReference type="PANTHER" id="PTHR34137:SF1">
    <property type="entry name" value="EXODEOXYRIBONUCLEASE 7 SMALL SUBUNIT"/>
    <property type="match status" value="1"/>
</dbReference>
<keyword evidence="3 6" id="KW-0540">Nuclease</keyword>
<evidence type="ECO:0000256" key="2">
    <source>
        <dbReference type="ARBA" id="ARBA00022490"/>
    </source>
</evidence>
<dbReference type="NCBIfam" id="TIGR01280">
    <property type="entry name" value="xseB"/>
    <property type="match status" value="1"/>
</dbReference>
<dbReference type="InterPro" id="IPR003761">
    <property type="entry name" value="Exonuc_VII_S"/>
</dbReference>
<name>W1NCX6_9GAMM</name>
<evidence type="ECO:0000256" key="1">
    <source>
        <dbReference type="ARBA" id="ARBA00009998"/>
    </source>
</evidence>
<comment type="similarity">
    <text evidence="1 6">Belongs to the XseB family.</text>
</comment>
<dbReference type="GO" id="GO:0006308">
    <property type="term" value="P:DNA catabolic process"/>
    <property type="evidence" value="ECO:0007669"/>
    <property type="project" value="UniProtKB-UniRule"/>
</dbReference>
<gene>
    <name evidence="6" type="primary">xseB</name>
    <name evidence="8" type="ORF">BJB45_21105</name>
</gene>
<accession>W1NCX6</accession>
<proteinExistence type="inferred from homology"/>
<evidence type="ECO:0000256" key="3">
    <source>
        <dbReference type="ARBA" id="ARBA00022722"/>
    </source>
</evidence>
<evidence type="ECO:0000256" key="7">
    <source>
        <dbReference type="SAM" id="MobiDB-lite"/>
    </source>
</evidence>
<dbReference type="SUPFAM" id="SSF116842">
    <property type="entry name" value="XseB-like"/>
    <property type="match status" value="1"/>
</dbReference>
<dbReference type="EMBL" id="AVBC01000008">
    <property type="protein sequence ID" value="ERL53338.1"/>
    <property type="molecule type" value="Genomic_DNA"/>
</dbReference>
<evidence type="ECO:0000313" key="8">
    <source>
        <dbReference type="EMBL" id="ERL53338.1"/>
    </source>
</evidence>
<dbReference type="AlphaFoldDB" id="W1NCX6"/>
<dbReference type="PANTHER" id="PTHR34137">
    <property type="entry name" value="EXODEOXYRIBONUCLEASE 7 SMALL SUBUNIT"/>
    <property type="match status" value="1"/>
</dbReference>
<protein>
    <recommendedName>
        <fullName evidence="6">Exodeoxyribonuclease 7 small subunit</fullName>
        <ecNumber evidence="6">3.1.11.6</ecNumber>
    </recommendedName>
    <alternativeName>
        <fullName evidence="6">Exodeoxyribonuclease VII small subunit</fullName>
        <shortName evidence="6">Exonuclease VII small subunit</shortName>
    </alternativeName>
</protein>
<evidence type="ECO:0000313" key="9">
    <source>
        <dbReference type="Proteomes" id="UP000019113"/>
    </source>
</evidence>
<dbReference type="GO" id="GO:0005829">
    <property type="term" value="C:cytosol"/>
    <property type="evidence" value="ECO:0007669"/>
    <property type="project" value="TreeGrafter"/>
</dbReference>
<dbReference type="STRING" id="1178482.AR456_00490"/>
<comment type="subunit">
    <text evidence="6">Heterooligomer composed of large and small subunits.</text>
</comment>
<reference evidence="8 9" key="1">
    <citation type="submission" date="2013-08" db="EMBL/GenBank/DDBJ databases">
        <title>draft genome of Halomonas huanghegensis, strain BJGMM-B45T.</title>
        <authorList>
            <person name="Miao C."/>
            <person name="Wan Y."/>
            <person name="Jin W."/>
        </authorList>
    </citation>
    <scope>NUCLEOTIDE SEQUENCE [LARGE SCALE GENOMIC DNA]</scope>
    <source>
        <strain evidence="8 9">BJGMM-B45</strain>
    </source>
</reference>
<dbReference type="Proteomes" id="UP000019113">
    <property type="component" value="Unassembled WGS sequence"/>
</dbReference>
<keyword evidence="4 6" id="KW-0378">Hydrolase</keyword>
<comment type="caution">
    <text evidence="8">The sequence shown here is derived from an EMBL/GenBank/DDBJ whole genome shotgun (WGS) entry which is preliminary data.</text>
</comment>
<keyword evidence="9" id="KW-1185">Reference proteome</keyword>
<dbReference type="Pfam" id="PF02609">
    <property type="entry name" value="Exonuc_VII_S"/>
    <property type="match status" value="1"/>
</dbReference>
<comment type="catalytic activity">
    <reaction evidence="6">
        <text>Exonucleolytic cleavage in either 5'- to 3'- or 3'- to 5'-direction to yield nucleoside 5'-phosphates.</text>
        <dbReference type="EC" id="3.1.11.6"/>
    </reaction>
</comment>
<dbReference type="Gene3D" id="1.10.287.1040">
    <property type="entry name" value="Exonuclease VII, small subunit"/>
    <property type="match status" value="1"/>
</dbReference>
<dbReference type="PATRIC" id="fig|1178482.3.peg.52"/>
<sequence length="116" mass="12760">MDFLTSCFRDCLSHLNAVLSGGCMATQDTRQQESAGEPQDFGSTMQRLETLVEQMESGELSLEDSLKAFEQGVALARDAQRRLDDAELKVRQLTENEDGGMELTSFGAAAENHGER</sequence>
<keyword evidence="5 6" id="KW-0269">Exonuclease</keyword>
<dbReference type="NCBIfam" id="NF002140">
    <property type="entry name" value="PRK00977.1-4"/>
    <property type="match status" value="1"/>
</dbReference>
<evidence type="ECO:0000256" key="6">
    <source>
        <dbReference type="HAMAP-Rule" id="MF_00337"/>
    </source>
</evidence>
<comment type="subcellular location">
    <subcellularLocation>
        <location evidence="6">Cytoplasm</location>
    </subcellularLocation>
</comment>
<organism evidence="8 9">
    <name type="scientific">Halomonas huangheensis</name>
    <dbReference type="NCBI Taxonomy" id="1178482"/>
    <lineage>
        <taxon>Bacteria</taxon>
        <taxon>Pseudomonadati</taxon>
        <taxon>Pseudomonadota</taxon>
        <taxon>Gammaproteobacteria</taxon>
        <taxon>Oceanospirillales</taxon>
        <taxon>Halomonadaceae</taxon>
        <taxon>Halomonas</taxon>
    </lineage>
</organism>
<evidence type="ECO:0000256" key="5">
    <source>
        <dbReference type="ARBA" id="ARBA00022839"/>
    </source>
</evidence>
<comment type="function">
    <text evidence="6">Bidirectionally degrades single-stranded DNA into large acid-insoluble oligonucleotides, which are then degraded further into small acid-soluble oligonucleotides.</text>
</comment>
<dbReference type="InterPro" id="IPR037004">
    <property type="entry name" value="Exonuc_VII_ssu_sf"/>
</dbReference>
<dbReference type="EC" id="3.1.11.6" evidence="6"/>
<dbReference type="GO" id="GO:0009318">
    <property type="term" value="C:exodeoxyribonuclease VII complex"/>
    <property type="evidence" value="ECO:0007669"/>
    <property type="project" value="UniProtKB-UniRule"/>
</dbReference>
<evidence type="ECO:0000256" key="4">
    <source>
        <dbReference type="ARBA" id="ARBA00022801"/>
    </source>
</evidence>
<dbReference type="HAMAP" id="MF_00337">
    <property type="entry name" value="Exonuc_7_S"/>
    <property type="match status" value="1"/>
</dbReference>
<dbReference type="GO" id="GO:0008855">
    <property type="term" value="F:exodeoxyribonuclease VII activity"/>
    <property type="evidence" value="ECO:0007669"/>
    <property type="project" value="UniProtKB-UniRule"/>
</dbReference>
<keyword evidence="2 6" id="KW-0963">Cytoplasm</keyword>
<feature type="region of interest" description="Disordered" evidence="7">
    <location>
        <begin position="93"/>
        <end position="116"/>
    </location>
</feature>